<feature type="transmembrane region" description="Helical" evidence="13">
    <location>
        <begin position="12"/>
        <end position="36"/>
    </location>
</feature>
<feature type="domain" description="G-protein coupled receptors family 1 profile" evidence="14">
    <location>
        <begin position="27"/>
        <end position="294"/>
    </location>
</feature>
<evidence type="ECO:0000256" key="6">
    <source>
        <dbReference type="ARBA" id="ARBA00022692"/>
    </source>
</evidence>
<name>A0A8C8YZ58_PROSS</name>
<proteinExistence type="inferred from homology"/>
<evidence type="ECO:0000256" key="7">
    <source>
        <dbReference type="ARBA" id="ARBA00022989"/>
    </source>
</evidence>
<dbReference type="Gene3D" id="1.20.1070.10">
    <property type="entry name" value="Rhodopsin 7-helix transmembrane proteins"/>
    <property type="match status" value="1"/>
</dbReference>
<keyword evidence="9 13" id="KW-0472">Membrane</keyword>
<dbReference type="PANTHER" id="PTHR24062">
    <property type="entry name" value="VOMERONASAL TYPE-1 RECEPTOR"/>
    <property type="match status" value="1"/>
</dbReference>
<dbReference type="GO" id="GO:0007606">
    <property type="term" value="P:sensory perception of chemical stimulus"/>
    <property type="evidence" value="ECO:0007669"/>
    <property type="project" value="UniProtKB-ARBA"/>
</dbReference>
<keyword evidence="10 13" id="KW-0675">Receptor</keyword>
<dbReference type="SUPFAM" id="SSF81321">
    <property type="entry name" value="Family A G protein-coupled receptor-like"/>
    <property type="match status" value="1"/>
</dbReference>
<feature type="transmembrane region" description="Helical" evidence="13">
    <location>
        <begin position="246"/>
        <end position="268"/>
    </location>
</feature>
<evidence type="ECO:0000259" key="14">
    <source>
        <dbReference type="PROSITE" id="PS50262"/>
    </source>
</evidence>
<evidence type="ECO:0000313" key="16">
    <source>
        <dbReference type="Proteomes" id="UP000694414"/>
    </source>
</evidence>
<dbReference type="GO" id="GO:0019236">
    <property type="term" value="P:response to pheromone"/>
    <property type="evidence" value="ECO:0007669"/>
    <property type="project" value="UniProtKB-KW"/>
</dbReference>
<dbReference type="GO" id="GO:0016503">
    <property type="term" value="F:pheromone receptor activity"/>
    <property type="evidence" value="ECO:0007669"/>
    <property type="project" value="InterPro"/>
</dbReference>
<dbReference type="GO" id="GO:0005886">
    <property type="term" value="C:plasma membrane"/>
    <property type="evidence" value="ECO:0007669"/>
    <property type="project" value="UniProtKB-SubCell"/>
</dbReference>
<keyword evidence="11" id="KW-0325">Glycoprotein</keyword>
<comment type="subcellular location">
    <subcellularLocation>
        <location evidence="2 13">Cell membrane</location>
        <topology evidence="2 13">Multi-pass membrane protein</topology>
    </subcellularLocation>
</comment>
<dbReference type="Pfam" id="PF03402">
    <property type="entry name" value="V1R"/>
    <property type="match status" value="1"/>
</dbReference>
<feature type="transmembrane region" description="Helical" evidence="13">
    <location>
        <begin position="132"/>
        <end position="157"/>
    </location>
</feature>
<protein>
    <recommendedName>
        <fullName evidence="13">Vomeronasal type-1 receptor</fullName>
    </recommendedName>
</protein>
<keyword evidence="7 13" id="KW-1133">Transmembrane helix</keyword>
<dbReference type="InterPro" id="IPR017452">
    <property type="entry name" value="GPCR_Rhodpsn_7TM"/>
</dbReference>
<reference evidence="15" key="2">
    <citation type="submission" date="2025-09" db="UniProtKB">
        <authorList>
            <consortium name="Ensembl"/>
        </authorList>
    </citation>
    <scope>IDENTIFICATION</scope>
</reference>
<evidence type="ECO:0000256" key="2">
    <source>
        <dbReference type="ARBA" id="ARBA00004651"/>
    </source>
</evidence>
<accession>A0A8C8YZ58</accession>
<dbReference type="GeneTree" id="ENSGT00960000186612"/>
<evidence type="ECO:0000256" key="11">
    <source>
        <dbReference type="ARBA" id="ARBA00023180"/>
    </source>
</evidence>
<keyword evidence="5 13" id="KW-0589">Pheromone response</keyword>
<feature type="transmembrane region" description="Helical" evidence="13">
    <location>
        <begin position="274"/>
        <end position="295"/>
    </location>
</feature>
<dbReference type="InterPro" id="IPR004072">
    <property type="entry name" value="Vmron_rcpt_1"/>
</dbReference>
<dbReference type="PRINTS" id="PR01534">
    <property type="entry name" value="VOMERONASL1R"/>
</dbReference>
<dbReference type="PROSITE" id="PS50262">
    <property type="entry name" value="G_PROTEIN_RECEP_F1_2"/>
    <property type="match status" value="1"/>
</dbReference>
<evidence type="ECO:0000256" key="12">
    <source>
        <dbReference type="ARBA" id="ARBA00023224"/>
    </source>
</evidence>
<keyword evidence="12 13" id="KW-0807">Transducer</keyword>
<evidence type="ECO:0000256" key="9">
    <source>
        <dbReference type="ARBA" id="ARBA00023136"/>
    </source>
</evidence>
<keyword evidence="8 13" id="KW-0297">G-protein coupled receptor</keyword>
<sequence length="321" mass="36545">MPMKISSFRDLAIGMLFLSLTTVGFVGNFSLLYHYLFLSYTGCRLRHTDLILTHLTIANSLVLLSKAVPQTIVAFGLKHFVNDFKCDLLEYVQRVGRSVSIGTTCLLSVFQAITISPMNSRWKDLKVKAPKYVGVSIFFCWTLYLVVHAFFPVYGLYVSCKWGSKNITKKRDLGHYSVVEDEKISGLVYTALIIFPEVSFSVLIIWASTSMIFILYRHKQRVQHIHRTSVCPRVCPESRATKSIRVLASTFVSFYTFSSLFHVAIALFHDLSWWLVKISALISVCFPSVSPLLVVTRDYTQLRLCFIGVKNKKSPKLIRNV</sequence>
<evidence type="ECO:0000256" key="5">
    <source>
        <dbReference type="ARBA" id="ARBA00022507"/>
    </source>
</evidence>
<organism evidence="15 16">
    <name type="scientific">Prolemur simus</name>
    <name type="common">Greater bamboo lemur</name>
    <name type="synonym">Hapalemur simus</name>
    <dbReference type="NCBI Taxonomy" id="1328070"/>
    <lineage>
        <taxon>Eukaryota</taxon>
        <taxon>Metazoa</taxon>
        <taxon>Chordata</taxon>
        <taxon>Craniata</taxon>
        <taxon>Vertebrata</taxon>
        <taxon>Euteleostomi</taxon>
        <taxon>Mammalia</taxon>
        <taxon>Eutheria</taxon>
        <taxon>Euarchontoglires</taxon>
        <taxon>Primates</taxon>
        <taxon>Strepsirrhini</taxon>
        <taxon>Lemuriformes</taxon>
        <taxon>Lemuridae</taxon>
        <taxon>Prolemur</taxon>
    </lineage>
</organism>
<evidence type="ECO:0000313" key="15">
    <source>
        <dbReference type="Ensembl" id="ENSPSMP00000009479.1"/>
    </source>
</evidence>
<evidence type="ECO:0000256" key="8">
    <source>
        <dbReference type="ARBA" id="ARBA00023040"/>
    </source>
</evidence>
<evidence type="ECO:0000256" key="4">
    <source>
        <dbReference type="ARBA" id="ARBA00022475"/>
    </source>
</evidence>
<evidence type="ECO:0000256" key="1">
    <source>
        <dbReference type="ARBA" id="ARBA00003878"/>
    </source>
</evidence>
<evidence type="ECO:0000256" key="13">
    <source>
        <dbReference type="RuleBase" id="RU364061"/>
    </source>
</evidence>
<dbReference type="Proteomes" id="UP000694414">
    <property type="component" value="Unplaced"/>
</dbReference>
<dbReference type="Ensembl" id="ENSPSMT00000011108.1">
    <property type="protein sequence ID" value="ENSPSMP00000009479.1"/>
    <property type="gene ID" value="ENSPSMG00000006944.1"/>
</dbReference>
<feature type="transmembrane region" description="Helical" evidence="13">
    <location>
        <begin position="187"/>
        <end position="216"/>
    </location>
</feature>
<dbReference type="FunFam" id="1.20.1070.10:FF:000033">
    <property type="entry name" value="Vomeronasal type-1 receptor"/>
    <property type="match status" value="1"/>
</dbReference>
<evidence type="ECO:0000256" key="3">
    <source>
        <dbReference type="ARBA" id="ARBA00010663"/>
    </source>
</evidence>
<evidence type="ECO:0000256" key="10">
    <source>
        <dbReference type="ARBA" id="ARBA00023170"/>
    </source>
</evidence>
<comment type="similarity">
    <text evidence="3 13">Belongs to the G-protein coupled receptor 1 family.</text>
</comment>
<keyword evidence="16" id="KW-1185">Reference proteome</keyword>
<comment type="function">
    <text evidence="1">Putative pheromone receptor.</text>
</comment>
<reference evidence="15" key="1">
    <citation type="submission" date="2025-08" db="UniProtKB">
        <authorList>
            <consortium name="Ensembl"/>
        </authorList>
    </citation>
    <scope>IDENTIFICATION</scope>
</reference>
<keyword evidence="6 13" id="KW-0812">Transmembrane</keyword>
<dbReference type="AlphaFoldDB" id="A0A8C8YZ58"/>
<keyword evidence="4 13" id="KW-1003">Cell membrane</keyword>